<accession>A0A1V1NVJ9</accession>
<evidence type="ECO:0000313" key="2">
    <source>
        <dbReference type="Proteomes" id="UP000189670"/>
    </source>
</evidence>
<evidence type="ECO:0000313" key="1">
    <source>
        <dbReference type="EMBL" id="ETR66516.1"/>
    </source>
</evidence>
<dbReference type="Proteomes" id="UP000189670">
    <property type="component" value="Unassembled WGS sequence"/>
</dbReference>
<name>A0A1V1NVJ9_9BACT</name>
<reference evidence="2" key="1">
    <citation type="submission" date="2012-11" db="EMBL/GenBank/DDBJ databases">
        <authorList>
            <person name="Lucero-Rivera Y.E."/>
            <person name="Tovar-Ramirez D."/>
        </authorList>
    </citation>
    <scope>NUCLEOTIDE SEQUENCE [LARGE SCALE GENOMIC DNA]</scope>
    <source>
        <strain evidence="2">Araruama</strain>
    </source>
</reference>
<gene>
    <name evidence="1" type="ORF">OMM_12701</name>
</gene>
<comment type="caution">
    <text evidence="1">The sequence shown here is derived from an EMBL/GenBank/DDBJ whole genome shotgun (WGS) entry which is preliminary data.</text>
</comment>
<organism evidence="1 2">
    <name type="scientific">Candidatus Magnetoglobus multicellularis str. Araruama</name>
    <dbReference type="NCBI Taxonomy" id="890399"/>
    <lineage>
        <taxon>Bacteria</taxon>
        <taxon>Pseudomonadati</taxon>
        <taxon>Thermodesulfobacteriota</taxon>
        <taxon>Desulfobacteria</taxon>
        <taxon>Desulfobacterales</taxon>
        <taxon>Desulfobacteraceae</taxon>
        <taxon>Candidatus Magnetoglobus</taxon>
    </lineage>
</organism>
<feature type="non-terminal residue" evidence="1">
    <location>
        <position position="1"/>
    </location>
</feature>
<dbReference type="EMBL" id="ATBP01001935">
    <property type="protein sequence ID" value="ETR66516.1"/>
    <property type="molecule type" value="Genomic_DNA"/>
</dbReference>
<protein>
    <submittedName>
        <fullName evidence="1">Uncharacterized protein</fullName>
    </submittedName>
</protein>
<dbReference type="AlphaFoldDB" id="A0A1V1NVJ9"/>
<proteinExistence type="predicted"/>
<sequence length="122" mass="13965">VYHTTIQGNYYGKGSNDMNIQNLNAENGSQVNIADHIDRISYHDHSDITKEDWQKLSQWIKSLDSNKRIELRQYYETMKQAPSDKEKASLISRFNDILLKHGIPISQSLTAAGIFEVGKLLL</sequence>